<reference key="2">
    <citation type="submission" date="2011-04" db="EMBL/GenBank/DDBJ databases">
        <title>Complete sequence of chromosome of Haliscomenobacter hydrossis DSM 1100.</title>
        <authorList>
            <consortium name="US DOE Joint Genome Institute (JGI-PGF)"/>
            <person name="Lucas S."/>
            <person name="Han J."/>
            <person name="Lapidus A."/>
            <person name="Bruce D."/>
            <person name="Goodwin L."/>
            <person name="Pitluck S."/>
            <person name="Peters L."/>
            <person name="Kyrpides N."/>
            <person name="Mavromatis K."/>
            <person name="Ivanova N."/>
            <person name="Ovchinnikova G."/>
            <person name="Pagani I."/>
            <person name="Daligault H."/>
            <person name="Detter J.C."/>
            <person name="Han C."/>
            <person name="Land M."/>
            <person name="Hauser L."/>
            <person name="Markowitz V."/>
            <person name="Cheng J.-F."/>
            <person name="Hugenholtz P."/>
            <person name="Woyke T."/>
            <person name="Wu D."/>
            <person name="Verbarg S."/>
            <person name="Frueling A."/>
            <person name="Brambilla E."/>
            <person name="Klenk H.-P."/>
            <person name="Eisen J.A."/>
        </authorList>
    </citation>
    <scope>NUCLEOTIDE SEQUENCE</scope>
    <source>
        <strain>DSM 1100</strain>
    </source>
</reference>
<evidence type="ECO:0000313" key="8">
    <source>
        <dbReference type="EMBL" id="AEE50800.1"/>
    </source>
</evidence>
<dbReference type="KEGG" id="hhy:Halhy_2936"/>
<protein>
    <submittedName>
        <fullName evidence="8">Processing peptidase</fullName>
        <ecNumber evidence="8">3.4.24.64</ecNumber>
    </submittedName>
</protein>
<dbReference type="GO" id="GO:0004222">
    <property type="term" value="F:metalloendopeptidase activity"/>
    <property type="evidence" value="ECO:0007669"/>
    <property type="project" value="UniProtKB-EC"/>
</dbReference>
<dbReference type="EC" id="3.4.24.64" evidence="8"/>
<dbReference type="PANTHER" id="PTHR43690:SF17">
    <property type="entry name" value="PROTEIN YHJJ"/>
    <property type="match status" value="1"/>
</dbReference>
<dbReference type="SUPFAM" id="SSF63411">
    <property type="entry name" value="LuxS/MPP-like metallohydrolase"/>
    <property type="match status" value="2"/>
</dbReference>
<dbReference type="InterPro" id="IPR011249">
    <property type="entry name" value="Metalloenz_LuxS/M16"/>
</dbReference>
<keyword evidence="5" id="KW-0482">Metalloprotease</keyword>
<keyword evidence="4" id="KW-0862">Zinc</keyword>
<sequence length="454" mass="51356">MSLAVASTFSTSQPPQPLNFYLVITYHRFVLDNGLRVLVHEDPSTPMAAVNVLYNVGSRDEHPAKTGFAHLFEHLMFGGSANIPDFDDPLQLAGGDNNAFTNNDFTNFYEVLPAQNLEVAFWLESDRMLSLNFDPQVLEVQRKVVVEEFKETCLNQPYGDMWHHLSEMAYQTHPYRWPVIGQVPEHVESATMDDVQDFYFKHYRPNNAVLAVCGNVKLSQVKRLAKKWFADIPAGDIPERNITREAPQRRLQQKIQETNVPVDALYIAFHCCDRAHPDFYLTDLLSDVLSNGPSSRLYRRLLKEKQLFTQIDAYITGTLDPGLFIIEGRPSEGVTLEAAEAAVWEELQLLLDEPIGEEELQKCKNRAESALIFSELSALGKAMNLAFFELLGDADLINREPDLYAQITAEDMHRVAKTLFREENCSKLYYKAIPGAAAMAGFSGGMDDDDDDDY</sequence>
<feature type="domain" description="Peptidase M16 C-terminal" evidence="7">
    <location>
        <begin position="190"/>
        <end position="365"/>
    </location>
</feature>
<comment type="similarity">
    <text evidence="1">Belongs to the peptidase M16 family.</text>
</comment>
<evidence type="ECO:0000256" key="5">
    <source>
        <dbReference type="ARBA" id="ARBA00023049"/>
    </source>
</evidence>
<evidence type="ECO:0000256" key="3">
    <source>
        <dbReference type="ARBA" id="ARBA00022801"/>
    </source>
</evidence>
<dbReference type="PANTHER" id="PTHR43690">
    <property type="entry name" value="NARDILYSIN"/>
    <property type="match status" value="1"/>
</dbReference>
<dbReference type="GO" id="GO:0046872">
    <property type="term" value="F:metal ion binding"/>
    <property type="evidence" value="ECO:0007669"/>
    <property type="project" value="InterPro"/>
</dbReference>
<evidence type="ECO:0000256" key="2">
    <source>
        <dbReference type="ARBA" id="ARBA00022670"/>
    </source>
</evidence>
<dbReference type="InterPro" id="IPR050626">
    <property type="entry name" value="Peptidase_M16"/>
</dbReference>
<proteinExistence type="inferred from homology"/>
<dbReference type="AlphaFoldDB" id="F4L5D6"/>
<dbReference type="eggNOG" id="COG0612">
    <property type="taxonomic scope" value="Bacteria"/>
</dbReference>
<accession>F4L5D6</accession>
<reference evidence="8 9" key="1">
    <citation type="journal article" date="2011" name="Stand. Genomic Sci.">
        <title>Complete genome sequence of Haliscomenobacter hydrossis type strain (O).</title>
        <authorList>
            <consortium name="US DOE Joint Genome Institute (JGI-PGF)"/>
            <person name="Daligault H."/>
            <person name="Lapidus A."/>
            <person name="Zeytun A."/>
            <person name="Nolan M."/>
            <person name="Lucas S."/>
            <person name="Del Rio T.G."/>
            <person name="Tice H."/>
            <person name="Cheng J.F."/>
            <person name="Tapia R."/>
            <person name="Han C."/>
            <person name="Goodwin L."/>
            <person name="Pitluck S."/>
            <person name="Liolios K."/>
            <person name="Pagani I."/>
            <person name="Ivanova N."/>
            <person name="Huntemann M."/>
            <person name="Mavromatis K."/>
            <person name="Mikhailova N."/>
            <person name="Pati A."/>
            <person name="Chen A."/>
            <person name="Palaniappan K."/>
            <person name="Land M."/>
            <person name="Hauser L."/>
            <person name="Brambilla E.M."/>
            <person name="Rohde M."/>
            <person name="Verbarg S."/>
            <person name="Goker M."/>
            <person name="Bristow J."/>
            <person name="Eisen J.A."/>
            <person name="Markowitz V."/>
            <person name="Hugenholtz P."/>
            <person name="Kyrpides N.C."/>
            <person name="Klenk H.P."/>
            <person name="Woyke T."/>
        </authorList>
    </citation>
    <scope>NUCLEOTIDE SEQUENCE [LARGE SCALE GENOMIC DNA]</scope>
    <source>
        <strain evidence="9">ATCC 27775 / DSM 1100 / LMG 10767 / O</strain>
    </source>
</reference>
<dbReference type="STRING" id="760192.Halhy_2936"/>
<evidence type="ECO:0000259" key="7">
    <source>
        <dbReference type="Pfam" id="PF05193"/>
    </source>
</evidence>
<dbReference type="InterPro" id="IPR007863">
    <property type="entry name" value="Peptidase_M16_C"/>
</dbReference>
<dbReference type="Pfam" id="PF00675">
    <property type="entry name" value="Peptidase_M16"/>
    <property type="match status" value="1"/>
</dbReference>
<dbReference type="Pfam" id="PF05193">
    <property type="entry name" value="Peptidase_M16_C"/>
    <property type="match status" value="1"/>
</dbReference>
<dbReference type="Proteomes" id="UP000008461">
    <property type="component" value="Chromosome"/>
</dbReference>
<feature type="domain" description="Peptidase M16 N-terminal" evidence="6">
    <location>
        <begin position="36"/>
        <end position="179"/>
    </location>
</feature>
<keyword evidence="9" id="KW-1185">Reference proteome</keyword>
<dbReference type="HOGENOM" id="CLU_009902_1_1_10"/>
<dbReference type="Gene3D" id="3.30.830.10">
    <property type="entry name" value="Metalloenzyme, LuxS/M16 peptidase-like"/>
    <property type="match status" value="2"/>
</dbReference>
<dbReference type="EMBL" id="CP002691">
    <property type="protein sequence ID" value="AEE50800.1"/>
    <property type="molecule type" value="Genomic_DNA"/>
</dbReference>
<keyword evidence="3 8" id="KW-0378">Hydrolase</keyword>
<evidence type="ECO:0000256" key="4">
    <source>
        <dbReference type="ARBA" id="ARBA00022833"/>
    </source>
</evidence>
<keyword evidence="2" id="KW-0645">Protease</keyword>
<gene>
    <name evidence="8" type="ordered locus">Halhy_2936</name>
</gene>
<name>F4L5D6_HALH1</name>
<organism evidence="8 9">
    <name type="scientific">Haliscomenobacter hydrossis (strain ATCC 27775 / DSM 1100 / LMG 10767 / O)</name>
    <dbReference type="NCBI Taxonomy" id="760192"/>
    <lineage>
        <taxon>Bacteria</taxon>
        <taxon>Pseudomonadati</taxon>
        <taxon>Bacteroidota</taxon>
        <taxon>Saprospiria</taxon>
        <taxon>Saprospirales</taxon>
        <taxon>Haliscomenobacteraceae</taxon>
        <taxon>Haliscomenobacter</taxon>
    </lineage>
</organism>
<dbReference type="InterPro" id="IPR011765">
    <property type="entry name" value="Pept_M16_N"/>
</dbReference>
<evidence type="ECO:0000259" key="6">
    <source>
        <dbReference type="Pfam" id="PF00675"/>
    </source>
</evidence>
<evidence type="ECO:0000256" key="1">
    <source>
        <dbReference type="ARBA" id="ARBA00007261"/>
    </source>
</evidence>
<evidence type="ECO:0000313" key="9">
    <source>
        <dbReference type="Proteomes" id="UP000008461"/>
    </source>
</evidence>
<dbReference type="GO" id="GO:0006508">
    <property type="term" value="P:proteolysis"/>
    <property type="evidence" value="ECO:0007669"/>
    <property type="project" value="UniProtKB-KW"/>
</dbReference>